<keyword evidence="2" id="KW-1185">Reference proteome</keyword>
<gene>
    <name evidence="1" type="ORF">O181_048233</name>
</gene>
<evidence type="ECO:0000313" key="2">
    <source>
        <dbReference type="Proteomes" id="UP000765509"/>
    </source>
</evidence>
<proteinExistence type="predicted"/>
<protein>
    <recommendedName>
        <fullName evidence="3">Reverse transcriptase Ty1/copia-type domain-containing protein</fullName>
    </recommendedName>
</protein>
<evidence type="ECO:0008006" key="3">
    <source>
        <dbReference type="Google" id="ProtNLM"/>
    </source>
</evidence>
<reference evidence="1" key="1">
    <citation type="submission" date="2021-03" db="EMBL/GenBank/DDBJ databases">
        <title>Draft genome sequence of rust myrtle Austropuccinia psidii MF-1, a brazilian biotype.</title>
        <authorList>
            <person name="Quecine M.C."/>
            <person name="Pachon D.M.R."/>
            <person name="Bonatelli M.L."/>
            <person name="Correr F.H."/>
            <person name="Franceschini L.M."/>
            <person name="Leite T.F."/>
            <person name="Margarido G.R.A."/>
            <person name="Almeida C.A."/>
            <person name="Ferrarezi J.A."/>
            <person name="Labate C.A."/>
        </authorList>
    </citation>
    <scope>NUCLEOTIDE SEQUENCE</scope>
    <source>
        <strain evidence="1">MF-1</strain>
    </source>
</reference>
<name>A0A9Q3DVF2_9BASI</name>
<dbReference type="AlphaFoldDB" id="A0A9Q3DVF2"/>
<evidence type="ECO:0000313" key="1">
    <source>
        <dbReference type="EMBL" id="MBW0508518.1"/>
    </source>
</evidence>
<sequence length="120" mass="13773">MEETPRTYKEALKLDNIEQLKIAIDQELDIMTRLKVWNIEETKKDIELIRTKSTVGIDLKKTYAPTGRLNSLQNFIVVEASPNFTFHKINFKSAFLNAPLTEEVYLSTPKFLKPVTKASA</sequence>
<organism evidence="1 2">
    <name type="scientific">Austropuccinia psidii MF-1</name>
    <dbReference type="NCBI Taxonomy" id="1389203"/>
    <lineage>
        <taxon>Eukaryota</taxon>
        <taxon>Fungi</taxon>
        <taxon>Dikarya</taxon>
        <taxon>Basidiomycota</taxon>
        <taxon>Pucciniomycotina</taxon>
        <taxon>Pucciniomycetes</taxon>
        <taxon>Pucciniales</taxon>
        <taxon>Sphaerophragmiaceae</taxon>
        <taxon>Austropuccinia</taxon>
    </lineage>
</organism>
<dbReference type="EMBL" id="AVOT02020371">
    <property type="protein sequence ID" value="MBW0508518.1"/>
    <property type="molecule type" value="Genomic_DNA"/>
</dbReference>
<comment type="caution">
    <text evidence="1">The sequence shown here is derived from an EMBL/GenBank/DDBJ whole genome shotgun (WGS) entry which is preliminary data.</text>
</comment>
<accession>A0A9Q3DVF2</accession>
<dbReference type="Proteomes" id="UP000765509">
    <property type="component" value="Unassembled WGS sequence"/>
</dbReference>